<evidence type="ECO:0000313" key="3">
    <source>
        <dbReference type="Proteomes" id="UP001420932"/>
    </source>
</evidence>
<dbReference type="EMBL" id="JBBNAF010000009">
    <property type="protein sequence ID" value="KAK9114967.1"/>
    <property type="molecule type" value="Genomic_DNA"/>
</dbReference>
<organism evidence="2 3">
    <name type="scientific">Stephania yunnanensis</name>
    <dbReference type="NCBI Taxonomy" id="152371"/>
    <lineage>
        <taxon>Eukaryota</taxon>
        <taxon>Viridiplantae</taxon>
        <taxon>Streptophyta</taxon>
        <taxon>Embryophyta</taxon>
        <taxon>Tracheophyta</taxon>
        <taxon>Spermatophyta</taxon>
        <taxon>Magnoliopsida</taxon>
        <taxon>Ranunculales</taxon>
        <taxon>Menispermaceae</taxon>
        <taxon>Menispermoideae</taxon>
        <taxon>Cissampelideae</taxon>
        <taxon>Stephania</taxon>
    </lineage>
</organism>
<accession>A0AAP0NPE9</accession>
<feature type="compositionally biased region" description="Polar residues" evidence="1">
    <location>
        <begin position="156"/>
        <end position="165"/>
    </location>
</feature>
<sequence length="262" mass="28076">MLNRNGILEVLEEPRHLADAHLEDSISSRSHERDLDALLTIAPLSAVDTSSKLRGHTVDDVAMTSASPDAAVVLVAVIGCSRCLAPVASAPLLLVVPPPPCLRAICRPPRWLFLRRSSLHLTRCLSLSLSEDEEIGIFLCGLHFSSIDCTMVSTRHSRAPNSTPISHPPLRTYSHRLRGASPPPPVFRLSPSSSSNTGLNPATTEGDPRDILTSSAPVSTRPHTRVQSYPRSTPVPTTEPPSNPESVVSPPTYIRASAASSS</sequence>
<gene>
    <name evidence="2" type="ORF">Syun_021764</name>
</gene>
<name>A0AAP0NPE9_9MAGN</name>
<dbReference type="AlphaFoldDB" id="A0AAP0NPE9"/>
<reference evidence="2 3" key="1">
    <citation type="submission" date="2024-01" db="EMBL/GenBank/DDBJ databases">
        <title>Genome assemblies of Stephania.</title>
        <authorList>
            <person name="Yang L."/>
        </authorList>
    </citation>
    <scope>NUCLEOTIDE SEQUENCE [LARGE SCALE GENOMIC DNA]</scope>
    <source>
        <strain evidence="2">YNDBR</strain>
        <tissue evidence="2">Leaf</tissue>
    </source>
</reference>
<dbReference type="Proteomes" id="UP001420932">
    <property type="component" value="Unassembled WGS sequence"/>
</dbReference>
<protein>
    <submittedName>
        <fullName evidence="2">Uncharacterized protein</fullName>
    </submittedName>
</protein>
<feature type="compositionally biased region" description="Polar residues" evidence="1">
    <location>
        <begin position="190"/>
        <end position="203"/>
    </location>
</feature>
<comment type="caution">
    <text evidence="2">The sequence shown here is derived from an EMBL/GenBank/DDBJ whole genome shotgun (WGS) entry which is preliminary data.</text>
</comment>
<keyword evidence="3" id="KW-1185">Reference proteome</keyword>
<evidence type="ECO:0000313" key="2">
    <source>
        <dbReference type="EMBL" id="KAK9114967.1"/>
    </source>
</evidence>
<feature type="compositionally biased region" description="Polar residues" evidence="1">
    <location>
        <begin position="225"/>
        <end position="236"/>
    </location>
</feature>
<feature type="region of interest" description="Disordered" evidence="1">
    <location>
        <begin position="156"/>
        <end position="262"/>
    </location>
</feature>
<proteinExistence type="predicted"/>
<evidence type="ECO:0000256" key="1">
    <source>
        <dbReference type="SAM" id="MobiDB-lite"/>
    </source>
</evidence>